<evidence type="ECO:0000313" key="1">
    <source>
        <dbReference type="EMBL" id="MDU0111503.1"/>
    </source>
</evidence>
<reference evidence="1 2" key="1">
    <citation type="submission" date="2023-10" db="EMBL/GenBank/DDBJ databases">
        <title>Psychrosphaera aquimaarina strain SW33 isolated from seawater.</title>
        <authorList>
            <person name="Bayburt H."/>
            <person name="Kim J.M."/>
            <person name="Choi B.J."/>
            <person name="Jeon C.O."/>
        </authorList>
    </citation>
    <scope>NUCLEOTIDE SEQUENCE [LARGE SCALE GENOMIC DNA]</scope>
    <source>
        <strain evidence="1 2">KCTC 52743</strain>
    </source>
</reference>
<accession>A0ABU3QWU0</accession>
<proteinExistence type="predicted"/>
<dbReference type="PROSITE" id="PS51257">
    <property type="entry name" value="PROKAR_LIPOPROTEIN"/>
    <property type="match status" value="1"/>
</dbReference>
<sequence>MMVLNIKKIGKTITYLFVSILLISCSTDISTYKNKAPVFDIKQYFNGEMIAWGMIQDYSSKVTRRFCVELSANWQQEQGTLAETFYFDDGEISYRTWNLIKQGAGKYSGTAEDVVGVASGQQSGFAFQWQYTLSVPIDDTVYQFEMDDWMYQIDQYRVFNRTSMSKLGIKVAEITLFFDKGQQQKQCQTPTS</sequence>
<evidence type="ECO:0000313" key="2">
    <source>
        <dbReference type="Proteomes" id="UP001257914"/>
    </source>
</evidence>
<comment type="caution">
    <text evidence="1">The sequence shown here is derived from an EMBL/GenBank/DDBJ whole genome shotgun (WGS) entry which is preliminary data.</text>
</comment>
<protein>
    <submittedName>
        <fullName evidence="1">DUF3833 domain-containing protein</fullName>
    </submittedName>
</protein>
<dbReference type="RefSeq" id="WP_315945460.1">
    <property type="nucleotide sequence ID" value="NZ_JAWCUA010000001.1"/>
</dbReference>
<dbReference type="EMBL" id="JAWCUA010000001">
    <property type="protein sequence ID" value="MDU0111503.1"/>
    <property type="molecule type" value="Genomic_DNA"/>
</dbReference>
<name>A0ABU3QWU0_9GAMM</name>
<dbReference type="Proteomes" id="UP001257914">
    <property type="component" value="Unassembled WGS sequence"/>
</dbReference>
<keyword evidence="2" id="KW-1185">Reference proteome</keyword>
<gene>
    <name evidence="1" type="ORF">RT723_00415</name>
</gene>
<dbReference type="Pfam" id="PF12915">
    <property type="entry name" value="DUF3833"/>
    <property type="match status" value="1"/>
</dbReference>
<dbReference type="InterPro" id="IPR024409">
    <property type="entry name" value="DUF3833"/>
</dbReference>
<organism evidence="1 2">
    <name type="scientific">Psychrosphaera aquimarina</name>
    <dbReference type="NCBI Taxonomy" id="2044854"/>
    <lineage>
        <taxon>Bacteria</taxon>
        <taxon>Pseudomonadati</taxon>
        <taxon>Pseudomonadota</taxon>
        <taxon>Gammaproteobacteria</taxon>
        <taxon>Alteromonadales</taxon>
        <taxon>Pseudoalteromonadaceae</taxon>
        <taxon>Psychrosphaera</taxon>
    </lineage>
</organism>